<evidence type="ECO:0000313" key="1">
    <source>
        <dbReference type="EnsemblMetazoa" id="XP_014249596.1"/>
    </source>
</evidence>
<dbReference type="Proteomes" id="UP000494040">
    <property type="component" value="Unassembled WGS sequence"/>
</dbReference>
<keyword evidence="2" id="KW-1185">Reference proteome</keyword>
<dbReference type="RefSeq" id="XP_014249596.1">
    <property type="nucleotide sequence ID" value="XM_014394110.1"/>
</dbReference>
<dbReference type="AlphaFoldDB" id="A0A8I6RSZ0"/>
<dbReference type="EnsemblMetazoa" id="XM_014394110.1">
    <property type="protein sequence ID" value="XP_014249596.1"/>
    <property type="gene ID" value="LOC106666732"/>
</dbReference>
<reference evidence="1" key="1">
    <citation type="submission" date="2022-01" db="UniProtKB">
        <authorList>
            <consortium name="EnsemblMetazoa"/>
        </authorList>
    </citation>
    <scope>IDENTIFICATION</scope>
</reference>
<proteinExistence type="predicted"/>
<protein>
    <submittedName>
        <fullName evidence="1">Uncharacterized protein</fullName>
    </submittedName>
</protein>
<organism evidence="1 2">
    <name type="scientific">Cimex lectularius</name>
    <name type="common">Bed bug</name>
    <name type="synonym">Acanthia lectularia</name>
    <dbReference type="NCBI Taxonomy" id="79782"/>
    <lineage>
        <taxon>Eukaryota</taxon>
        <taxon>Metazoa</taxon>
        <taxon>Ecdysozoa</taxon>
        <taxon>Arthropoda</taxon>
        <taxon>Hexapoda</taxon>
        <taxon>Insecta</taxon>
        <taxon>Pterygota</taxon>
        <taxon>Neoptera</taxon>
        <taxon>Paraneoptera</taxon>
        <taxon>Hemiptera</taxon>
        <taxon>Heteroptera</taxon>
        <taxon>Panheteroptera</taxon>
        <taxon>Cimicomorpha</taxon>
        <taxon>Cimicidae</taxon>
        <taxon>Cimex</taxon>
    </lineage>
</organism>
<dbReference type="GeneID" id="106666732"/>
<accession>A0A8I6RSZ0</accession>
<sequence length="244" mass="28039">MPFDSVFCCQALRNLYTNNYGCTTKCCNACIKAEQGKKYLVRSEPVTYRDEVDEIDYTLITSKFRSLSDFQKLHAMQNVREVVDRKSGGFPLISALFNSGFFPIQSGNPLSQLLANDWRVRPNTIRRPVPSACPARVEDWRKFCKPFLKIDLGVFPVPDFRFSRDVSHLPEHYRVEREPINPPRLYCPAPINVVIGNLSILNHTSNVQNFFTSTTGIYSSQQAQPQTYTYCFDQHLALKANNYF</sequence>
<name>A0A8I6RSZ0_CIMLE</name>
<dbReference type="KEGG" id="clec:106666732"/>
<evidence type="ECO:0000313" key="2">
    <source>
        <dbReference type="Proteomes" id="UP000494040"/>
    </source>
</evidence>